<comment type="caution">
    <text evidence="2">The sequence shown here is derived from an EMBL/GenBank/DDBJ whole genome shotgun (WGS) entry which is preliminary data.</text>
</comment>
<name>A0ABS0V886_9PSED</name>
<keyword evidence="1" id="KW-0472">Membrane</keyword>
<proteinExistence type="predicted"/>
<gene>
    <name evidence="2" type="ORF">YA0871_26405</name>
</gene>
<sequence length="120" mass="13174">MSIWIAFLYPNVLRVLKGENLVNADFSSSGGDTTRLKIIVGVIIQSALSMAFALLGMLFVSFYDGFGLKAQELSLAAMQFLIVFFSGLQISAILSVIHINSTLIKNLEGKNKARARDWDT</sequence>
<evidence type="ECO:0000313" key="3">
    <source>
        <dbReference type="Proteomes" id="UP000607562"/>
    </source>
</evidence>
<protein>
    <submittedName>
        <fullName evidence="2">Uncharacterized protein</fullName>
    </submittedName>
</protein>
<dbReference type="RefSeq" id="WP_198708896.1">
    <property type="nucleotide sequence ID" value="NZ_JAEILM010000142.1"/>
</dbReference>
<keyword evidence="1" id="KW-1133">Transmembrane helix</keyword>
<keyword evidence="3" id="KW-1185">Reference proteome</keyword>
<evidence type="ECO:0000256" key="1">
    <source>
        <dbReference type="SAM" id="Phobius"/>
    </source>
</evidence>
<feature type="transmembrane region" description="Helical" evidence="1">
    <location>
        <begin position="38"/>
        <end position="63"/>
    </location>
</feature>
<evidence type="ECO:0000313" key="2">
    <source>
        <dbReference type="EMBL" id="MBI6636186.1"/>
    </source>
</evidence>
<dbReference type="Proteomes" id="UP000607562">
    <property type="component" value="Unassembled WGS sequence"/>
</dbReference>
<feature type="transmembrane region" description="Helical" evidence="1">
    <location>
        <begin position="75"/>
        <end position="97"/>
    </location>
</feature>
<reference evidence="2 3" key="1">
    <citation type="submission" date="2020-12" db="EMBL/GenBank/DDBJ databases">
        <title>Comparative genomic insights into the epidemiology and virulence of plant pathogenic Pseudomonads from Turkey.</title>
        <authorList>
            <person name="Dillon M."/>
            <person name="Ruiz-Bedoya T."/>
            <person name="Bendalovic-Torma C."/>
            <person name="Guttman K.M."/>
            <person name="Kwak H."/>
            <person name="Middleton M.A."/>
            <person name="Wang P.W."/>
            <person name="Horuz S."/>
            <person name="Aysan Y."/>
            <person name="Guttman D.S."/>
        </authorList>
    </citation>
    <scope>NUCLEOTIDE SEQUENCE [LARGE SCALE GENOMIC DNA]</scope>
    <source>
        <strain evidence="2 3">Marul_2_1</strain>
    </source>
</reference>
<accession>A0ABS0V886</accession>
<organism evidence="2 3">
    <name type="scientific">Pseudomonas paralactis</name>
    <dbReference type="NCBI Taxonomy" id="1615673"/>
    <lineage>
        <taxon>Bacteria</taxon>
        <taxon>Pseudomonadati</taxon>
        <taxon>Pseudomonadota</taxon>
        <taxon>Gammaproteobacteria</taxon>
        <taxon>Pseudomonadales</taxon>
        <taxon>Pseudomonadaceae</taxon>
        <taxon>Pseudomonas</taxon>
    </lineage>
</organism>
<dbReference type="EMBL" id="JAEILM010000142">
    <property type="protein sequence ID" value="MBI6636186.1"/>
    <property type="molecule type" value="Genomic_DNA"/>
</dbReference>
<keyword evidence="1" id="KW-0812">Transmembrane</keyword>